<organism evidence="9 10">
    <name type="scientific">Brevibacterium gallinarum</name>
    <dbReference type="NCBI Taxonomy" id="2762220"/>
    <lineage>
        <taxon>Bacteria</taxon>
        <taxon>Bacillati</taxon>
        <taxon>Actinomycetota</taxon>
        <taxon>Actinomycetes</taxon>
        <taxon>Micrococcales</taxon>
        <taxon>Brevibacteriaceae</taxon>
        <taxon>Brevibacterium</taxon>
    </lineage>
</organism>
<feature type="domain" description="SSD" evidence="8">
    <location>
        <begin position="581"/>
        <end position="710"/>
    </location>
</feature>
<feature type="transmembrane region" description="Helical" evidence="7">
    <location>
        <begin position="611"/>
        <end position="631"/>
    </location>
</feature>
<dbReference type="EMBL" id="JACSPY010000002">
    <property type="protein sequence ID" value="MBD8019928.1"/>
    <property type="molecule type" value="Genomic_DNA"/>
</dbReference>
<keyword evidence="6 7" id="KW-0472">Membrane</keyword>
<dbReference type="PROSITE" id="PS50156">
    <property type="entry name" value="SSD"/>
    <property type="match status" value="1"/>
</dbReference>
<comment type="subcellular location">
    <subcellularLocation>
        <location evidence="1">Cell membrane</location>
        <topology evidence="1">Multi-pass membrane protein</topology>
    </subcellularLocation>
</comment>
<evidence type="ECO:0000313" key="10">
    <source>
        <dbReference type="Proteomes" id="UP000651517"/>
    </source>
</evidence>
<keyword evidence="10" id="KW-1185">Reference proteome</keyword>
<dbReference type="InterPro" id="IPR000731">
    <property type="entry name" value="SSD"/>
</dbReference>
<keyword evidence="3" id="KW-1003">Cell membrane</keyword>
<feature type="transmembrane region" description="Helical" evidence="7">
    <location>
        <begin position="20"/>
        <end position="38"/>
    </location>
</feature>
<evidence type="ECO:0000256" key="7">
    <source>
        <dbReference type="SAM" id="Phobius"/>
    </source>
</evidence>
<evidence type="ECO:0000256" key="5">
    <source>
        <dbReference type="ARBA" id="ARBA00022989"/>
    </source>
</evidence>
<feature type="transmembrane region" description="Helical" evidence="7">
    <location>
        <begin position="241"/>
        <end position="261"/>
    </location>
</feature>
<evidence type="ECO:0000256" key="1">
    <source>
        <dbReference type="ARBA" id="ARBA00004651"/>
    </source>
</evidence>
<keyword evidence="5 7" id="KW-1133">Transmembrane helix</keyword>
<feature type="transmembrane region" description="Helical" evidence="7">
    <location>
        <begin position="578"/>
        <end position="599"/>
    </location>
</feature>
<name>A0ABR8WS78_9MICO</name>
<dbReference type="PANTHER" id="PTHR33406:SF6">
    <property type="entry name" value="MEMBRANE PROTEIN YDGH-RELATED"/>
    <property type="match status" value="1"/>
</dbReference>
<feature type="transmembrane region" description="Helical" evidence="7">
    <location>
        <begin position="288"/>
        <end position="310"/>
    </location>
</feature>
<dbReference type="RefSeq" id="WP_191725458.1">
    <property type="nucleotide sequence ID" value="NZ_JACSPY010000002.1"/>
</dbReference>
<dbReference type="Pfam" id="PF03176">
    <property type="entry name" value="MMPL"/>
    <property type="match status" value="2"/>
</dbReference>
<dbReference type="Gene3D" id="1.20.1640.10">
    <property type="entry name" value="Multidrug efflux transporter AcrB transmembrane domain"/>
    <property type="match status" value="2"/>
</dbReference>
<feature type="transmembrane region" description="Helical" evidence="7">
    <location>
        <begin position="652"/>
        <end position="675"/>
    </location>
</feature>
<evidence type="ECO:0000259" key="8">
    <source>
        <dbReference type="PROSITE" id="PS50156"/>
    </source>
</evidence>
<evidence type="ECO:0000256" key="4">
    <source>
        <dbReference type="ARBA" id="ARBA00022692"/>
    </source>
</evidence>
<dbReference type="InterPro" id="IPR050545">
    <property type="entry name" value="Mycobact_MmpL"/>
</dbReference>
<dbReference type="SUPFAM" id="SSF82866">
    <property type="entry name" value="Multidrug efflux transporter AcrB transmembrane domain"/>
    <property type="match status" value="2"/>
</dbReference>
<protein>
    <submittedName>
        <fullName evidence="9">MMPL family transporter</fullName>
    </submittedName>
</protein>
<evidence type="ECO:0000256" key="2">
    <source>
        <dbReference type="ARBA" id="ARBA00010157"/>
    </source>
</evidence>
<dbReference type="InterPro" id="IPR004869">
    <property type="entry name" value="MMPL_dom"/>
</dbReference>
<feature type="transmembrane region" description="Helical" evidence="7">
    <location>
        <begin position="681"/>
        <end position="704"/>
    </location>
</feature>
<feature type="transmembrane region" description="Helical" evidence="7">
    <location>
        <begin position="208"/>
        <end position="229"/>
    </location>
</feature>
<keyword evidence="4 7" id="KW-0812">Transmembrane</keyword>
<dbReference type="PANTHER" id="PTHR33406">
    <property type="entry name" value="MEMBRANE PROTEIN MJ1562-RELATED"/>
    <property type="match status" value="1"/>
</dbReference>
<accession>A0ABR8WS78</accession>
<feature type="transmembrane region" description="Helical" evidence="7">
    <location>
        <begin position="322"/>
        <end position="353"/>
    </location>
</feature>
<gene>
    <name evidence="9" type="ORF">H9634_03905</name>
</gene>
<reference evidence="9 10" key="1">
    <citation type="submission" date="2020-08" db="EMBL/GenBank/DDBJ databases">
        <title>A Genomic Blueprint of the Chicken Gut Microbiome.</title>
        <authorList>
            <person name="Gilroy R."/>
            <person name="Ravi A."/>
            <person name="Getino M."/>
            <person name="Pursley I."/>
            <person name="Horton D.L."/>
            <person name="Alikhan N.-F."/>
            <person name="Baker D."/>
            <person name="Gharbi K."/>
            <person name="Hall N."/>
            <person name="Watson M."/>
            <person name="Adriaenssens E.M."/>
            <person name="Foster-Nyarko E."/>
            <person name="Jarju S."/>
            <person name="Secka A."/>
            <person name="Antonio M."/>
            <person name="Oren A."/>
            <person name="Chaudhuri R."/>
            <person name="La Ragione R.M."/>
            <person name="Hildebrand F."/>
            <person name="Pallen M.J."/>
        </authorList>
    </citation>
    <scope>NUCLEOTIDE SEQUENCE [LARGE SCALE GENOMIC DNA]</scope>
    <source>
        <strain evidence="9 10">Re57</strain>
    </source>
</reference>
<comment type="caution">
    <text evidence="9">The sequence shown here is derived from an EMBL/GenBank/DDBJ whole genome shotgun (WGS) entry which is preliminary data.</text>
</comment>
<evidence type="ECO:0000313" key="9">
    <source>
        <dbReference type="EMBL" id="MBD8019928.1"/>
    </source>
</evidence>
<dbReference type="Proteomes" id="UP000651517">
    <property type="component" value="Unassembled WGS sequence"/>
</dbReference>
<proteinExistence type="inferred from homology"/>
<feature type="transmembrane region" description="Helical" evidence="7">
    <location>
        <begin position="183"/>
        <end position="201"/>
    </location>
</feature>
<sequence>MNSQPRLLTASRPQEPKVRGRGWVWLLVLALIGGWLALSGLGGPYFGKISEVATNDQSTFLPASAESTKVTDRLGEFQTGEGAPAIIIATRDGGLEADDQSWAEDFAADAESAAVDDVSPPIPSDDGEALQLIVPVSEDDTEAGVEELRQLASDTAPDGLEVFVTGPAGFSADLTEAFSGIDGMLLIVTFAAVFVILIIVYRSPIIPVFVLLTALAALASSIVVVYLLADAGFITVNGQVQGILFILVVGATTDYCLLFVARFRDELTAAAEAPGPERRRTVWRAWKGTIEPILASGGTVIAGLLCLLVSDLASTQALGPVAAIGIAMGLAAALSFLPALLFAVGPVVFWPFIPGRGKRRRTKENHGLWSRIAAAVTARPRITWITVTLLLAVPLLGITQLKADGVPQSEFVLGASEARDGQDALGQHFPSGSGSPAYVLLDEDAVDDAVDALDPISGIDALDLSADSPTGFIPLGDAAADAGPQGGPPGEPIVSDGDVLINATLADPPDSQEAEDTVVEMRQALADAGLDTAVGGEPAVALDSNEAAKHDRALAMPLILIVVTIVLVLLLRSLLAPLLLMFTTVLSFGTAMGVSALVFNHIFEFPGADPTVPLFAFVFLVALGIDYNIFLMSRVREESMAARDTRTGVVRGLVTTGGVITSAGIVLAATFAALAVLPIMFLVQLAFIVAFGVLLDAIVVRSLLVPGLFYDLGRATWWPWMRRFTPGSR</sequence>
<evidence type="ECO:0000256" key="6">
    <source>
        <dbReference type="ARBA" id="ARBA00023136"/>
    </source>
</evidence>
<comment type="similarity">
    <text evidence="2">Belongs to the resistance-nodulation-cell division (RND) (TC 2.A.6) family. MmpL subfamily.</text>
</comment>
<evidence type="ECO:0000256" key="3">
    <source>
        <dbReference type="ARBA" id="ARBA00022475"/>
    </source>
</evidence>
<feature type="transmembrane region" description="Helical" evidence="7">
    <location>
        <begin position="382"/>
        <end position="401"/>
    </location>
</feature>
<feature type="transmembrane region" description="Helical" evidence="7">
    <location>
        <begin position="553"/>
        <end position="571"/>
    </location>
</feature>